<dbReference type="InterPro" id="IPR036397">
    <property type="entry name" value="RNaseH_sf"/>
</dbReference>
<proteinExistence type="predicted"/>
<dbReference type="NCBIfam" id="NF033545">
    <property type="entry name" value="transpos_IS630"/>
    <property type="match status" value="1"/>
</dbReference>
<dbReference type="PANTHER" id="PTHR46564:SF1">
    <property type="entry name" value="TRANSPOSASE"/>
    <property type="match status" value="1"/>
</dbReference>
<accession>A0A6S6T997</accession>
<dbReference type="InterPro" id="IPR038717">
    <property type="entry name" value="Tc1-like_DDE_dom"/>
</dbReference>
<name>A0A6S6T997_9BACT</name>
<dbReference type="Gene3D" id="3.30.420.10">
    <property type="entry name" value="Ribonuclease H-like superfamily/Ribonuclease H"/>
    <property type="match status" value="1"/>
</dbReference>
<dbReference type="Pfam" id="PF13358">
    <property type="entry name" value="DDE_3"/>
    <property type="match status" value="1"/>
</dbReference>
<gene>
    <name evidence="2" type="ORF">HELGO_WM40814</name>
</gene>
<feature type="domain" description="Tc1-like transposase DDE" evidence="1">
    <location>
        <begin position="62"/>
        <end position="207"/>
    </location>
</feature>
<dbReference type="GO" id="GO:0003676">
    <property type="term" value="F:nucleic acid binding"/>
    <property type="evidence" value="ECO:0007669"/>
    <property type="project" value="InterPro"/>
</dbReference>
<dbReference type="InterPro" id="IPR047655">
    <property type="entry name" value="Transpos_IS630-like"/>
</dbReference>
<reference evidence="2" key="1">
    <citation type="submission" date="2020-01" db="EMBL/GenBank/DDBJ databases">
        <authorList>
            <person name="Meier V. D."/>
            <person name="Meier V D."/>
        </authorList>
    </citation>
    <scope>NUCLEOTIDE SEQUENCE</scope>
    <source>
        <strain evidence="2">HLG_WM_MAG_03</strain>
    </source>
</reference>
<evidence type="ECO:0000313" key="2">
    <source>
        <dbReference type="EMBL" id="CAA6811466.1"/>
    </source>
</evidence>
<sequence>MFVEGKKKNVTKRMLKRFFKKIGISYKRARRGIFKDSKWKTYWEKLNQITSVKGFVEKGLCDLYFFDESGFSLDSNVPYTWSEVGNPTRVPSDRYAKRVNVLGFLNTKNKDLFYEMRTGSVDSKVTVALFDKFAERINNKPTVVILDNVSMHTSKLFKANIDKWEKMGLHLLYLPPYSPELNLIEILCREMKYRWFDLNAFSSFEKLWTHVKKLLDGFGLLYDINFS</sequence>
<protein>
    <submittedName>
        <fullName evidence="2">Mobile element protein</fullName>
    </submittedName>
</protein>
<dbReference type="EMBL" id="CACVAR010000206">
    <property type="protein sequence ID" value="CAA6811466.1"/>
    <property type="molecule type" value="Genomic_DNA"/>
</dbReference>
<dbReference type="PANTHER" id="PTHR46564">
    <property type="entry name" value="TRANSPOSASE"/>
    <property type="match status" value="1"/>
</dbReference>
<evidence type="ECO:0000259" key="1">
    <source>
        <dbReference type="Pfam" id="PF13358"/>
    </source>
</evidence>
<dbReference type="AlphaFoldDB" id="A0A6S6T997"/>
<organism evidence="2">
    <name type="scientific">uncultured Sulfurovum sp</name>
    <dbReference type="NCBI Taxonomy" id="269237"/>
    <lineage>
        <taxon>Bacteria</taxon>
        <taxon>Pseudomonadati</taxon>
        <taxon>Campylobacterota</taxon>
        <taxon>Epsilonproteobacteria</taxon>
        <taxon>Campylobacterales</taxon>
        <taxon>Sulfurovaceae</taxon>
        <taxon>Sulfurovum</taxon>
        <taxon>environmental samples</taxon>
    </lineage>
</organism>